<dbReference type="WBParaSite" id="maker-PairedContig_53-snap-gene-1.14-mRNA-1">
    <property type="protein sequence ID" value="maker-PairedContig_53-snap-gene-1.14-mRNA-1"/>
    <property type="gene ID" value="maker-PairedContig_53-snap-gene-1.14"/>
</dbReference>
<evidence type="ECO:0000256" key="7">
    <source>
        <dbReference type="ARBA" id="ARBA00023180"/>
    </source>
</evidence>
<dbReference type="Gene3D" id="3.40.1620.60">
    <property type="match status" value="1"/>
</dbReference>
<evidence type="ECO:0000256" key="2">
    <source>
        <dbReference type="ARBA" id="ARBA00022723"/>
    </source>
</evidence>
<dbReference type="SUPFAM" id="SSF55486">
    <property type="entry name" value="Metalloproteases ('zincins'), catalytic domain"/>
    <property type="match status" value="1"/>
</dbReference>
<dbReference type="Pfam" id="PF01421">
    <property type="entry name" value="Reprolysin"/>
    <property type="match status" value="1"/>
</dbReference>
<evidence type="ECO:0000256" key="3">
    <source>
        <dbReference type="ARBA" id="ARBA00022801"/>
    </source>
</evidence>
<evidence type="ECO:0000256" key="6">
    <source>
        <dbReference type="ARBA" id="ARBA00023157"/>
    </source>
</evidence>
<accession>A0A1I8EUF1</accession>
<comment type="caution">
    <text evidence="8">Lacks conserved residue(s) required for the propagation of feature annotation.</text>
</comment>
<dbReference type="STRING" id="6293.A0A1I8EUF1"/>
<keyword evidence="2 8" id="KW-0479">Metal-binding</keyword>
<dbReference type="GO" id="GO:0006509">
    <property type="term" value="P:membrane protein ectodomain proteolysis"/>
    <property type="evidence" value="ECO:0007669"/>
    <property type="project" value="TreeGrafter"/>
</dbReference>
<dbReference type="GO" id="GO:0046872">
    <property type="term" value="F:metal ion binding"/>
    <property type="evidence" value="ECO:0007669"/>
    <property type="project" value="UniProtKB-KW"/>
</dbReference>
<evidence type="ECO:0000256" key="8">
    <source>
        <dbReference type="PROSITE-ProRule" id="PRU00276"/>
    </source>
</evidence>
<dbReference type="PANTHER" id="PTHR11905:SF159">
    <property type="entry name" value="ADAM METALLOPROTEASE"/>
    <property type="match status" value="1"/>
</dbReference>
<keyword evidence="5" id="KW-0482">Metalloprotease</keyword>
<feature type="binding site" evidence="8">
    <location>
        <position position="243"/>
    </location>
    <ligand>
        <name>Zn(2+)</name>
        <dbReference type="ChEBI" id="CHEBI:29105"/>
        <note>catalytic</note>
    </ligand>
</feature>
<dbReference type="PROSITE" id="PS50215">
    <property type="entry name" value="ADAM_MEPRO"/>
    <property type="match status" value="1"/>
</dbReference>
<evidence type="ECO:0000256" key="4">
    <source>
        <dbReference type="ARBA" id="ARBA00022833"/>
    </source>
</evidence>
<dbReference type="Pfam" id="PF17771">
    <property type="entry name" value="ADAMTS_CR_2"/>
    <property type="match status" value="1"/>
</dbReference>
<keyword evidence="6" id="KW-1015">Disulfide bond</keyword>
<dbReference type="InterPro" id="IPR041645">
    <property type="entry name" value="ADAMTS_CR_2"/>
</dbReference>
<keyword evidence="3" id="KW-0378">Hydrolase</keyword>
<proteinExistence type="predicted"/>
<evidence type="ECO:0000256" key="1">
    <source>
        <dbReference type="ARBA" id="ARBA00022670"/>
    </source>
</evidence>
<reference evidence="10" key="1">
    <citation type="submission" date="2016-11" db="UniProtKB">
        <authorList>
            <consortium name="WormBaseParasite"/>
        </authorList>
    </citation>
    <scope>IDENTIFICATION</scope>
    <source>
        <strain evidence="10">pt0022</strain>
    </source>
</reference>
<dbReference type="GO" id="GO:0004222">
    <property type="term" value="F:metalloendopeptidase activity"/>
    <property type="evidence" value="ECO:0007669"/>
    <property type="project" value="InterPro"/>
</dbReference>
<dbReference type="PANTHER" id="PTHR11905">
    <property type="entry name" value="ADAM A DISINTEGRIN AND METALLOPROTEASE DOMAIN"/>
    <property type="match status" value="1"/>
</dbReference>
<feature type="active site" evidence="8">
    <location>
        <position position="240"/>
    </location>
</feature>
<evidence type="ECO:0000259" key="9">
    <source>
        <dbReference type="PROSITE" id="PS50215"/>
    </source>
</evidence>
<keyword evidence="7" id="KW-0325">Glycoprotein</keyword>
<keyword evidence="4 8" id="KW-0862">Zinc</keyword>
<dbReference type="AlphaFoldDB" id="A0A1I8EUF1"/>
<name>A0A1I8EUF1_WUCBA</name>
<dbReference type="InterPro" id="IPR001590">
    <property type="entry name" value="Peptidase_M12B"/>
</dbReference>
<protein>
    <submittedName>
        <fullName evidence="10">Peptidase M12B domain-containing protein</fullName>
    </submittedName>
</protein>
<evidence type="ECO:0000256" key="5">
    <source>
        <dbReference type="ARBA" id="ARBA00023049"/>
    </source>
</evidence>
<dbReference type="InterPro" id="IPR024079">
    <property type="entry name" value="MetalloPept_cat_dom_sf"/>
</dbReference>
<organism evidence="10">
    <name type="scientific">Wuchereria bancrofti</name>
    <dbReference type="NCBI Taxonomy" id="6293"/>
    <lineage>
        <taxon>Eukaryota</taxon>
        <taxon>Metazoa</taxon>
        <taxon>Ecdysozoa</taxon>
        <taxon>Nematoda</taxon>
        <taxon>Chromadorea</taxon>
        <taxon>Rhabditida</taxon>
        <taxon>Spirurina</taxon>
        <taxon>Spiruromorpha</taxon>
        <taxon>Filarioidea</taxon>
        <taxon>Onchocercidae</taxon>
        <taxon>Wuchereria</taxon>
    </lineage>
</organism>
<sequence length="457" mass="51907">MVRIASNSFIYTLLCNFMPEKQFEVWSAVHFQRRMKSAGVAFGKKGKFFLQQVPLFRNPKIQHDSSSFRYQIDILIVADYSVYTSFMHIVRDDEYSALSATNDYLYAIFEQVRSIYDGNGLSENVPVTLNLASTMTIIREDDCPFAPFLKQTELNNLENATQMNGIDAVNYVQKWVADYSQWIPAHNHIIVLTRIDLLSSKGDSSTQGMAYVGAMCRVAESASVVEDVGGMATAVIAAHELAHSLGAFHDGTAGPAENCGRNYLMSATVSSSDDEQKFFNTFKFSPCSIQQIQLFFANGTADCLLRSKSREKRLRRTSRRKHRKPGELLVQQNQCKIAFGAHYSVCLRKEYLSKDPCRRLWCKNRKLRKTEPCETKLYLPLLDGTKCGHDKWCLGGNCVATDKERENCDDLNSSMCLELSDEKLRKYCHSEQFRSLCCVTCSQLAYRKIFTTSFHNS</sequence>
<feature type="domain" description="Peptidase M12B" evidence="9">
    <location>
        <begin position="70"/>
        <end position="308"/>
    </location>
</feature>
<evidence type="ECO:0000313" key="10">
    <source>
        <dbReference type="WBParaSite" id="maker-PairedContig_53-snap-gene-1.14-mRNA-1"/>
    </source>
</evidence>
<dbReference type="Gene3D" id="3.40.390.10">
    <property type="entry name" value="Collagenase (Catalytic Domain)"/>
    <property type="match status" value="1"/>
</dbReference>
<feature type="binding site" evidence="8">
    <location>
        <position position="249"/>
    </location>
    <ligand>
        <name>Zn(2+)</name>
        <dbReference type="ChEBI" id="CHEBI:29105"/>
        <note>catalytic</note>
    </ligand>
</feature>
<keyword evidence="1" id="KW-0645">Protease</keyword>
<feature type="binding site" evidence="8">
    <location>
        <position position="239"/>
    </location>
    <ligand>
        <name>Zn(2+)</name>
        <dbReference type="ChEBI" id="CHEBI:29105"/>
        <note>catalytic</note>
    </ligand>
</feature>